<accession>L1MKT7</accession>
<dbReference type="HOGENOM" id="CLU_058793_0_0_11"/>
<dbReference type="AlphaFoldDB" id="L1MKT7"/>
<dbReference type="RefSeq" id="WP_006062730.1">
    <property type="nucleotide sequence ID" value="NZ_KB290827.1"/>
</dbReference>
<dbReference type="PATRIC" id="fig|1035195.3.peg.433"/>
<organism evidence="1 2">
    <name type="scientific">Corynebacterium durum F0235</name>
    <dbReference type="NCBI Taxonomy" id="1035195"/>
    <lineage>
        <taxon>Bacteria</taxon>
        <taxon>Bacillati</taxon>
        <taxon>Actinomycetota</taxon>
        <taxon>Actinomycetes</taxon>
        <taxon>Mycobacteriales</taxon>
        <taxon>Corynebacteriaceae</taxon>
        <taxon>Corynebacterium</taxon>
    </lineage>
</organism>
<dbReference type="STRING" id="1035195.HMPREF9997_00479"/>
<reference evidence="1 2" key="1">
    <citation type="submission" date="2012-05" db="EMBL/GenBank/DDBJ databases">
        <authorList>
            <person name="Weinstock G."/>
            <person name="Sodergren E."/>
            <person name="Lobos E.A."/>
            <person name="Fulton L."/>
            <person name="Fulton R."/>
            <person name="Courtney L."/>
            <person name="Fronick C."/>
            <person name="O'Laughlin M."/>
            <person name="Godfrey J."/>
            <person name="Wilson R.M."/>
            <person name="Miner T."/>
            <person name="Farmer C."/>
            <person name="Delehaunty K."/>
            <person name="Cordes M."/>
            <person name="Minx P."/>
            <person name="Tomlinson C."/>
            <person name="Chen J."/>
            <person name="Wollam A."/>
            <person name="Pepin K.H."/>
            <person name="Bhonagiri V."/>
            <person name="Zhang X."/>
            <person name="Suruliraj S."/>
            <person name="Warren W."/>
            <person name="Mitreva M."/>
            <person name="Mardis E.R."/>
            <person name="Wilson R.K."/>
        </authorList>
    </citation>
    <scope>NUCLEOTIDE SEQUENCE [LARGE SCALE GENOMIC DNA]</scope>
    <source>
        <strain evidence="1 2">F0235</strain>
    </source>
</reference>
<proteinExistence type="predicted"/>
<gene>
    <name evidence="1" type="ORF">HMPREF9997_00479</name>
</gene>
<dbReference type="EMBL" id="AMEM01000009">
    <property type="protein sequence ID" value="EKX91817.1"/>
    <property type="molecule type" value="Genomic_DNA"/>
</dbReference>
<evidence type="ECO:0000313" key="1">
    <source>
        <dbReference type="EMBL" id="EKX91817.1"/>
    </source>
</evidence>
<sequence length="209" mass="21875">MSFAHPLDALATVAGVADAEQRASAAIAAVHRRPVNLRRSEITSSESAVRGARLSALLSGGSEDAEVSAYSLLAPAQLQATARTFQRAPLQVLARLDALLGGSGTPLSGASRLSTLAQLIVGPAHPRAGLLPVFVHMELEAGEFFGPRSGSIARVASRVTAVMTGFDPRGLAVPETYLHRHQDDPKDPVFLLRAWEAGAEEAEGIARAV</sequence>
<comment type="caution">
    <text evidence="1">The sequence shown here is derived from an EMBL/GenBank/DDBJ whole genome shotgun (WGS) entry which is preliminary data.</text>
</comment>
<protein>
    <submittedName>
        <fullName evidence="1">Uncharacterized protein</fullName>
    </submittedName>
</protein>
<dbReference type="OrthoDB" id="5241763at2"/>
<dbReference type="eggNOG" id="COG3177">
    <property type="taxonomic scope" value="Bacteria"/>
</dbReference>
<dbReference type="Proteomes" id="UP000010445">
    <property type="component" value="Unassembled WGS sequence"/>
</dbReference>
<keyword evidence="2" id="KW-1185">Reference proteome</keyword>
<name>L1MKT7_9CORY</name>
<evidence type="ECO:0000313" key="2">
    <source>
        <dbReference type="Proteomes" id="UP000010445"/>
    </source>
</evidence>